<dbReference type="InterPro" id="IPR014830">
    <property type="entry name" value="Glycolipid_transfer_prot_dom"/>
</dbReference>
<dbReference type="Gene3D" id="1.10.3520.10">
    <property type="entry name" value="Glycolipid transfer protein"/>
    <property type="match status" value="1"/>
</dbReference>
<keyword evidence="10" id="KW-0967">Endosome</keyword>
<comment type="similarity">
    <text evidence="6">Belongs to the GLTP family.</text>
</comment>
<keyword evidence="22" id="KW-1185">Reference proteome</keyword>
<evidence type="ECO:0000256" key="1">
    <source>
        <dbReference type="ARBA" id="ARBA00004150"/>
    </source>
</evidence>
<keyword evidence="8" id="KW-1003">Cell membrane</keyword>
<feature type="domain" description="Glycolipid transfer protein" evidence="20">
    <location>
        <begin position="42"/>
        <end position="189"/>
    </location>
</feature>
<keyword evidence="13" id="KW-0446">Lipid-binding</keyword>
<evidence type="ECO:0000256" key="15">
    <source>
        <dbReference type="ARBA" id="ARBA00023242"/>
    </source>
</evidence>
<evidence type="ECO:0000256" key="14">
    <source>
        <dbReference type="ARBA" id="ARBA00023136"/>
    </source>
</evidence>
<evidence type="ECO:0000256" key="5">
    <source>
        <dbReference type="ARBA" id="ARBA00004514"/>
    </source>
</evidence>
<dbReference type="PANTHER" id="PTHR10219:SF20">
    <property type="entry name" value="CERAMIDE-1-PHOSPHATE TRANSFER PROTEIN"/>
    <property type="match status" value="1"/>
</dbReference>
<dbReference type="OrthoDB" id="116883at2759"/>
<dbReference type="PANTHER" id="PTHR10219">
    <property type="entry name" value="GLYCOLIPID TRANSFER PROTEIN-RELATED"/>
    <property type="match status" value="1"/>
</dbReference>
<evidence type="ECO:0000256" key="4">
    <source>
        <dbReference type="ARBA" id="ARBA00004509"/>
    </source>
</evidence>
<evidence type="ECO:0000256" key="7">
    <source>
        <dbReference type="ARBA" id="ARBA00022448"/>
    </source>
</evidence>
<evidence type="ECO:0000256" key="8">
    <source>
        <dbReference type="ARBA" id="ARBA00022475"/>
    </source>
</evidence>
<accession>A0A3Q2ZL76</accession>
<sequence length="227" mass="26030">MTYRFQAKEQCFVCVHSAAVYRRSSEVVDCFKMSLSPNQIILEHYLTGWRGLIKFIDSLGKLFGFISSDALKKVEILVRFRNGDNGSEYTTVQSMVQFELQNELVDVNKTGIYPESGCRTLLRLHRALKWLELFLDRLRTSTEDSKTSVMCTEAYNASLAQHHPWLVKKAALGAFRFLPQRSEFFKIMNVGPPEKVVAVLGEAVVLISEVYRITEELYVKHNLLDLP</sequence>
<dbReference type="Pfam" id="PF08718">
    <property type="entry name" value="GLTP"/>
    <property type="match status" value="1"/>
</dbReference>
<evidence type="ECO:0000313" key="21">
    <source>
        <dbReference type="Ensembl" id="ENSKMAP00000004498.1"/>
    </source>
</evidence>
<name>A0A3Q2ZL76_KRYMA</name>
<evidence type="ECO:0000256" key="9">
    <source>
        <dbReference type="ARBA" id="ARBA00022490"/>
    </source>
</evidence>
<evidence type="ECO:0000256" key="19">
    <source>
        <dbReference type="ARBA" id="ARBA00042989"/>
    </source>
</evidence>
<keyword evidence="11" id="KW-0333">Golgi apparatus</keyword>
<dbReference type="AlphaFoldDB" id="A0A3Q2ZL76"/>
<dbReference type="GeneTree" id="ENSGT00940000165549"/>
<keyword evidence="12" id="KW-0445">Lipid transport</keyword>
<evidence type="ECO:0000256" key="12">
    <source>
        <dbReference type="ARBA" id="ARBA00023055"/>
    </source>
</evidence>
<proteinExistence type="inferred from homology"/>
<evidence type="ECO:0000256" key="16">
    <source>
        <dbReference type="ARBA" id="ARBA00036393"/>
    </source>
</evidence>
<dbReference type="Proteomes" id="UP000264800">
    <property type="component" value="Unplaced"/>
</dbReference>
<keyword evidence="15" id="KW-0539">Nucleus</keyword>
<dbReference type="GO" id="GO:1902388">
    <property type="term" value="F:ceramide 1-phosphate transfer activity"/>
    <property type="evidence" value="ECO:0007669"/>
    <property type="project" value="TreeGrafter"/>
</dbReference>
<dbReference type="OMA" id="ICTDSYN"/>
<dbReference type="Ensembl" id="ENSKMAT00000004583.1">
    <property type="protein sequence ID" value="ENSKMAP00000004498.1"/>
    <property type="gene ID" value="ENSKMAG00000003437.1"/>
</dbReference>
<reference evidence="21" key="1">
    <citation type="submission" date="2025-08" db="UniProtKB">
        <authorList>
            <consortium name="Ensembl"/>
        </authorList>
    </citation>
    <scope>IDENTIFICATION</scope>
</reference>
<dbReference type="FunFam" id="1.10.3520.10:FF:000002">
    <property type="entry name" value="Ceramide-1-phosphate transfer protein"/>
    <property type="match status" value="1"/>
</dbReference>
<dbReference type="GO" id="GO:0010008">
    <property type="term" value="C:endosome membrane"/>
    <property type="evidence" value="ECO:0007669"/>
    <property type="project" value="UniProtKB-SubCell"/>
</dbReference>
<evidence type="ECO:0000256" key="3">
    <source>
        <dbReference type="ARBA" id="ARBA00004481"/>
    </source>
</evidence>
<evidence type="ECO:0000256" key="10">
    <source>
        <dbReference type="ARBA" id="ARBA00022753"/>
    </source>
</evidence>
<evidence type="ECO:0000256" key="13">
    <source>
        <dbReference type="ARBA" id="ARBA00023121"/>
    </source>
</evidence>
<comment type="catalytic activity">
    <reaction evidence="17">
        <text>N-(hexadecanoyl)-sphing-4-enine-1-phosphate(in) = N-(hexadecanoyl)-sphing-4-enine-1-phosphate(out)</text>
        <dbReference type="Rhea" id="RHEA:45680"/>
        <dbReference type="ChEBI" id="CHEBI:72963"/>
    </reaction>
    <physiologicalReaction direction="left-to-right" evidence="17">
        <dbReference type="Rhea" id="RHEA:45681"/>
    </physiologicalReaction>
</comment>
<dbReference type="InterPro" id="IPR036497">
    <property type="entry name" value="GLTP_sf"/>
</dbReference>
<dbReference type="GeneID" id="108237588"/>
<dbReference type="STRING" id="37003.ENSKMAP00000004498"/>
<keyword evidence="9" id="KW-0963">Cytoplasm</keyword>
<evidence type="ECO:0000256" key="18">
    <source>
        <dbReference type="ARBA" id="ARBA00039463"/>
    </source>
</evidence>
<dbReference type="GO" id="GO:0005794">
    <property type="term" value="C:Golgi apparatus"/>
    <property type="evidence" value="ECO:0007669"/>
    <property type="project" value="UniProtKB-SubCell"/>
</dbReference>
<evidence type="ECO:0000256" key="2">
    <source>
        <dbReference type="ARBA" id="ARBA00004413"/>
    </source>
</evidence>
<evidence type="ECO:0000256" key="17">
    <source>
        <dbReference type="ARBA" id="ARBA00036900"/>
    </source>
</evidence>
<evidence type="ECO:0000313" key="22">
    <source>
        <dbReference type="Proteomes" id="UP000264800"/>
    </source>
</evidence>
<comment type="catalytic activity">
    <reaction evidence="16">
        <text>N-(9Z-octadecenoyl)-sphing-4-enine-1-phosphate(in) = N-(9Z-octadecenoyl)-sphing-4-enine-1-phosphate(out)</text>
        <dbReference type="Rhea" id="RHEA:45688"/>
        <dbReference type="ChEBI" id="CHEBI:85378"/>
    </reaction>
    <physiologicalReaction direction="left-to-right" evidence="16">
        <dbReference type="Rhea" id="RHEA:45689"/>
    </physiologicalReaction>
</comment>
<dbReference type="RefSeq" id="XP_024862386.1">
    <property type="nucleotide sequence ID" value="XM_025006618.1"/>
</dbReference>
<evidence type="ECO:0000256" key="6">
    <source>
        <dbReference type="ARBA" id="ARBA00007148"/>
    </source>
</evidence>
<keyword evidence="7" id="KW-0813">Transport</keyword>
<dbReference type="GO" id="GO:0032691">
    <property type="term" value="P:negative regulation of interleukin-1 beta production"/>
    <property type="evidence" value="ECO:0007669"/>
    <property type="project" value="UniProtKB-ARBA"/>
</dbReference>
<protein>
    <recommendedName>
        <fullName evidence="18">Ceramide-1-phosphate transfer protein</fullName>
    </recommendedName>
    <alternativeName>
        <fullName evidence="19">Glycolipid transfer protein domain-containing protein 1</fullName>
    </alternativeName>
</protein>
<dbReference type="GO" id="GO:1902387">
    <property type="term" value="F:ceramide 1-phosphate binding"/>
    <property type="evidence" value="ECO:0007669"/>
    <property type="project" value="TreeGrafter"/>
</dbReference>
<organism evidence="21 22">
    <name type="scientific">Kryptolebias marmoratus</name>
    <name type="common">Mangrove killifish</name>
    <name type="synonym">Rivulus marmoratus</name>
    <dbReference type="NCBI Taxonomy" id="37003"/>
    <lineage>
        <taxon>Eukaryota</taxon>
        <taxon>Metazoa</taxon>
        <taxon>Chordata</taxon>
        <taxon>Craniata</taxon>
        <taxon>Vertebrata</taxon>
        <taxon>Euteleostomi</taxon>
        <taxon>Actinopterygii</taxon>
        <taxon>Neopterygii</taxon>
        <taxon>Teleostei</taxon>
        <taxon>Neoteleostei</taxon>
        <taxon>Acanthomorphata</taxon>
        <taxon>Ovalentaria</taxon>
        <taxon>Atherinomorphae</taxon>
        <taxon>Cyprinodontiformes</taxon>
        <taxon>Rivulidae</taxon>
        <taxon>Kryptolebias</taxon>
    </lineage>
</organism>
<comment type="subcellular location">
    <subcellularLocation>
        <location evidence="2">Cell membrane</location>
        <topology evidence="2">Peripheral membrane protein</topology>
        <orientation evidence="2">Cytoplasmic side</orientation>
    </subcellularLocation>
    <subcellularLocation>
        <location evidence="5">Cytoplasm</location>
        <location evidence="5">Cytosol</location>
    </subcellularLocation>
    <subcellularLocation>
        <location evidence="3">Endosome membrane</location>
        <topology evidence="3">Peripheral membrane protein</topology>
    </subcellularLocation>
    <subcellularLocation>
        <location evidence="1">Golgi apparatus</location>
        <location evidence="1">trans-Golgi network membrane</location>
        <topology evidence="1">Peripheral membrane protein</topology>
    </subcellularLocation>
    <subcellularLocation>
        <location evidence="4">Nucleus outer membrane</location>
        <topology evidence="4">Peripheral membrane protein</topology>
    </subcellularLocation>
</comment>
<dbReference type="GO" id="GO:0005640">
    <property type="term" value="C:nuclear outer membrane"/>
    <property type="evidence" value="ECO:0007669"/>
    <property type="project" value="UniProtKB-SubCell"/>
</dbReference>
<evidence type="ECO:0000259" key="20">
    <source>
        <dbReference type="Pfam" id="PF08718"/>
    </source>
</evidence>
<dbReference type="GO" id="GO:0005886">
    <property type="term" value="C:plasma membrane"/>
    <property type="evidence" value="ECO:0007669"/>
    <property type="project" value="UniProtKB-SubCell"/>
</dbReference>
<keyword evidence="14" id="KW-0472">Membrane</keyword>
<dbReference type="KEGG" id="kmr:108237588"/>
<reference evidence="21" key="2">
    <citation type="submission" date="2025-09" db="UniProtKB">
        <authorList>
            <consortium name="Ensembl"/>
        </authorList>
    </citation>
    <scope>IDENTIFICATION</scope>
</reference>
<evidence type="ECO:0000256" key="11">
    <source>
        <dbReference type="ARBA" id="ARBA00023034"/>
    </source>
</evidence>
<dbReference type="GO" id="GO:0005829">
    <property type="term" value="C:cytosol"/>
    <property type="evidence" value="ECO:0007669"/>
    <property type="project" value="UniProtKB-SubCell"/>
</dbReference>
<dbReference type="SUPFAM" id="SSF110004">
    <property type="entry name" value="Glycolipid transfer protein, GLTP"/>
    <property type="match status" value="1"/>
</dbReference>